<dbReference type="HOGENOM" id="CLU_006344_16_2_1"/>
<dbReference type="InParanoid" id="A0A0D0E3M5"/>
<reference evidence="1 2" key="1">
    <citation type="submission" date="2014-04" db="EMBL/GenBank/DDBJ databases">
        <authorList>
            <consortium name="DOE Joint Genome Institute"/>
            <person name="Kuo A."/>
            <person name="Kohler A."/>
            <person name="Jargeat P."/>
            <person name="Nagy L.G."/>
            <person name="Floudas D."/>
            <person name="Copeland A."/>
            <person name="Barry K.W."/>
            <person name="Cichocki N."/>
            <person name="Veneault-Fourrey C."/>
            <person name="LaButti K."/>
            <person name="Lindquist E.A."/>
            <person name="Lipzen A."/>
            <person name="Lundell T."/>
            <person name="Morin E."/>
            <person name="Murat C."/>
            <person name="Sun H."/>
            <person name="Tunlid A."/>
            <person name="Henrissat B."/>
            <person name="Grigoriev I.V."/>
            <person name="Hibbett D.S."/>
            <person name="Martin F."/>
            <person name="Nordberg H.P."/>
            <person name="Cantor M.N."/>
            <person name="Hua S.X."/>
        </authorList>
    </citation>
    <scope>NUCLEOTIDE SEQUENCE [LARGE SCALE GENOMIC DNA]</scope>
    <source>
        <strain evidence="1 2">Ve08.2h10</strain>
    </source>
</reference>
<organism evidence="1 2">
    <name type="scientific">Paxillus rubicundulus Ve08.2h10</name>
    <dbReference type="NCBI Taxonomy" id="930991"/>
    <lineage>
        <taxon>Eukaryota</taxon>
        <taxon>Fungi</taxon>
        <taxon>Dikarya</taxon>
        <taxon>Basidiomycota</taxon>
        <taxon>Agaricomycotina</taxon>
        <taxon>Agaricomycetes</taxon>
        <taxon>Agaricomycetidae</taxon>
        <taxon>Boletales</taxon>
        <taxon>Paxilineae</taxon>
        <taxon>Paxillaceae</taxon>
        <taxon>Paxillus</taxon>
    </lineage>
</organism>
<keyword evidence="2" id="KW-1185">Reference proteome</keyword>
<dbReference type="AlphaFoldDB" id="A0A0D0E3M5"/>
<proteinExistence type="predicted"/>
<gene>
    <name evidence="1" type="ORF">PAXRUDRAFT_140531</name>
</gene>
<evidence type="ECO:0000313" key="2">
    <source>
        <dbReference type="Proteomes" id="UP000054538"/>
    </source>
</evidence>
<protein>
    <submittedName>
        <fullName evidence="1">Uncharacterized protein</fullName>
    </submittedName>
</protein>
<dbReference type="OrthoDB" id="2728219at2759"/>
<dbReference type="STRING" id="930991.A0A0D0E3M5"/>
<sequence>LADEPNDLMGMWMVSPSFLDNGSKNLAIIHLGSIVHGAHLLPTYGMEVVSEHDVFHNSLDLYHGFCVNCFIDNHTFELVS</sequence>
<reference evidence="2" key="2">
    <citation type="submission" date="2015-01" db="EMBL/GenBank/DDBJ databases">
        <title>Evolutionary Origins and Diversification of the Mycorrhizal Mutualists.</title>
        <authorList>
            <consortium name="DOE Joint Genome Institute"/>
            <consortium name="Mycorrhizal Genomics Consortium"/>
            <person name="Kohler A."/>
            <person name="Kuo A."/>
            <person name="Nagy L.G."/>
            <person name="Floudas D."/>
            <person name="Copeland A."/>
            <person name="Barry K.W."/>
            <person name="Cichocki N."/>
            <person name="Veneault-Fourrey C."/>
            <person name="LaButti K."/>
            <person name="Lindquist E.A."/>
            <person name="Lipzen A."/>
            <person name="Lundell T."/>
            <person name="Morin E."/>
            <person name="Murat C."/>
            <person name="Riley R."/>
            <person name="Ohm R."/>
            <person name="Sun H."/>
            <person name="Tunlid A."/>
            <person name="Henrissat B."/>
            <person name="Grigoriev I.V."/>
            <person name="Hibbett D.S."/>
            <person name="Martin F."/>
        </authorList>
    </citation>
    <scope>NUCLEOTIDE SEQUENCE [LARGE SCALE GENOMIC DNA]</scope>
    <source>
        <strain evidence="2">Ve08.2h10</strain>
    </source>
</reference>
<dbReference type="EMBL" id="KN825038">
    <property type="protein sequence ID" value="KIK95499.1"/>
    <property type="molecule type" value="Genomic_DNA"/>
</dbReference>
<dbReference type="Proteomes" id="UP000054538">
    <property type="component" value="Unassembled WGS sequence"/>
</dbReference>
<accession>A0A0D0E3M5</accession>
<evidence type="ECO:0000313" key="1">
    <source>
        <dbReference type="EMBL" id="KIK95499.1"/>
    </source>
</evidence>
<feature type="non-terminal residue" evidence="1">
    <location>
        <position position="1"/>
    </location>
</feature>
<name>A0A0D0E3M5_9AGAM</name>